<organism evidence="1 2">
    <name type="scientific">Cherax quadricarinatus</name>
    <name type="common">Australian red claw crayfish</name>
    <dbReference type="NCBI Taxonomy" id="27406"/>
    <lineage>
        <taxon>Eukaryota</taxon>
        <taxon>Metazoa</taxon>
        <taxon>Ecdysozoa</taxon>
        <taxon>Arthropoda</taxon>
        <taxon>Crustacea</taxon>
        <taxon>Multicrustacea</taxon>
        <taxon>Malacostraca</taxon>
        <taxon>Eumalacostraca</taxon>
        <taxon>Eucarida</taxon>
        <taxon>Decapoda</taxon>
        <taxon>Pleocyemata</taxon>
        <taxon>Astacidea</taxon>
        <taxon>Parastacoidea</taxon>
        <taxon>Parastacidae</taxon>
        <taxon>Cherax</taxon>
    </lineage>
</organism>
<dbReference type="Pfam" id="PF10508">
    <property type="entry name" value="Proteasom_PSMB"/>
    <property type="match status" value="1"/>
</dbReference>
<proteinExistence type="predicted"/>
<feature type="non-terminal residue" evidence="1">
    <location>
        <position position="1"/>
    </location>
</feature>
<dbReference type="EMBL" id="JARKIK010001356">
    <property type="protein sequence ID" value="KAK8719771.1"/>
    <property type="molecule type" value="Genomic_DNA"/>
</dbReference>
<protein>
    <recommendedName>
        <fullName evidence="3">26S proteasome non-ATPase regulatory subunit 5</fullName>
    </recommendedName>
</protein>
<name>A0AAW0VS21_CHEQU</name>
<dbReference type="GO" id="GO:0005829">
    <property type="term" value="C:cytosol"/>
    <property type="evidence" value="ECO:0007669"/>
    <property type="project" value="TreeGrafter"/>
</dbReference>
<evidence type="ECO:0008006" key="3">
    <source>
        <dbReference type="Google" id="ProtNLM"/>
    </source>
</evidence>
<evidence type="ECO:0000313" key="1">
    <source>
        <dbReference type="EMBL" id="KAK8719771.1"/>
    </source>
</evidence>
<dbReference type="PANTHER" id="PTHR13554">
    <property type="entry name" value="26S PROTEASOME NON-ATPASE REGULATORY SUBUNIT 5-RELATED"/>
    <property type="match status" value="1"/>
</dbReference>
<accession>A0AAW0VS21</accession>
<dbReference type="AlphaFoldDB" id="A0AAW0VS21"/>
<evidence type="ECO:0000313" key="2">
    <source>
        <dbReference type="Proteomes" id="UP001445076"/>
    </source>
</evidence>
<comment type="caution">
    <text evidence="1">The sequence shown here is derived from an EMBL/GenBank/DDBJ whole genome shotgun (WGS) entry which is preliminary data.</text>
</comment>
<sequence>AEMDEVLDVMGSKMRVAPTEQRVSVLDSLSQLFSVPVEYQTDDLTGLLELWWASVGGTTLEKVVAVARQPFTDLHCAALGVINSLASMPWGQRLIYHEPGLIEYILDRTTESDRLGKEAKWTLVETLVKSPSASNIFTENHMVQLEKFYQQGPFYIEAQVEVALDG</sequence>
<dbReference type="GO" id="GO:0043248">
    <property type="term" value="P:proteasome assembly"/>
    <property type="evidence" value="ECO:0007669"/>
    <property type="project" value="InterPro"/>
</dbReference>
<reference evidence="1 2" key="1">
    <citation type="journal article" date="2024" name="BMC Genomics">
        <title>Genome assembly of redclaw crayfish (Cherax quadricarinatus) provides insights into its immune adaptation and hypoxia tolerance.</title>
        <authorList>
            <person name="Liu Z."/>
            <person name="Zheng J."/>
            <person name="Li H."/>
            <person name="Fang K."/>
            <person name="Wang S."/>
            <person name="He J."/>
            <person name="Zhou D."/>
            <person name="Weng S."/>
            <person name="Chi M."/>
            <person name="Gu Z."/>
            <person name="He J."/>
            <person name="Li F."/>
            <person name="Wang M."/>
        </authorList>
    </citation>
    <scope>NUCLEOTIDE SEQUENCE [LARGE SCALE GENOMIC DNA]</scope>
    <source>
        <strain evidence="1">ZL_2023a</strain>
    </source>
</reference>
<dbReference type="InterPro" id="IPR019538">
    <property type="entry name" value="PSMD5"/>
</dbReference>
<dbReference type="Proteomes" id="UP001445076">
    <property type="component" value="Unassembled WGS sequence"/>
</dbReference>
<dbReference type="PANTHER" id="PTHR13554:SF10">
    <property type="entry name" value="26S PROTEASOME NON-ATPASE REGULATORY SUBUNIT 5"/>
    <property type="match status" value="1"/>
</dbReference>
<keyword evidence="2" id="KW-1185">Reference proteome</keyword>
<gene>
    <name evidence="1" type="ORF">OTU49_013786</name>
</gene>